<gene>
    <name evidence="1" type="ORF">EJ08DRAFT_341167</name>
</gene>
<keyword evidence="2" id="KW-1185">Reference proteome</keyword>
<comment type="caution">
    <text evidence="1">The sequence shown here is derived from an EMBL/GenBank/DDBJ whole genome shotgun (WGS) entry which is preliminary data.</text>
</comment>
<proteinExistence type="predicted"/>
<dbReference type="Proteomes" id="UP000800235">
    <property type="component" value="Unassembled WGS sequence"/>
</dbReference>
<protein>
    <submittedName>
        <fullName evidence="1">Uncharacterized protein</fullName>
    </submittedName>
</protein>
<accession>A0A9P4P2B9</accession>
<dbReference type="EMBL" id="MU007013">
    <property type="protein sequence ID" value="KAF2435513.1"/>
    <property type="molecule type" value="Genomic_DNA"/>
</dbReference>
<dbReference type="AlphaFoldDB" id="A0A9P4P2B9"/>
<sequence>MDHLSLPEGAKPWMLLAYDCQEAEYYENIPENGFEYSEFNKRMGWAYDEVWAQPSQTEDFLGGVVEGEDDKIREPWEVERLFQTWLFFGLLIEVFALRELK</sequence>
<name>A0A9P4P2B9_9PEZI</name>
<dbReference type="OrthoDB" id="2426273at2759"/>
<evidence type="ECO:0000313" key="1">
    <source>
        <dbReference type="EMBL" id="KAF2435513.1"/>
    </source>
</evidence>
<evidence type="ECO:0000313" key="2">
    <source>
        <dbReference type="Proteomes" id="UP000800235"/>
    </source>
</evidence>
<reference evidence="1" key="1">
    <citation type="journal article" date="2020" name="Stud. Mycol.">
        <title>101 Dothideomycetes genomes: a test case for predicting lifestyles and emergence of pathogens.</title>
        <authorList>
            <person name="Haridas S."/>
            <person name="Albert R."/>
            <person name="Binder M."/>
            <person name="Bloem J."/>
            <person name="Labutti K."/>
            <person name="Salamov A."/>
            <person name="Andreopoulos B."/>
            <person name="Baker S."/>
            <person name="Barry K."/>
            <person name="Bills G."/>
            <person name="Bluhm B."/>
            <person name="Cannon C."/>
            <person name="Castanera R."/>
            <person name="Culley D."/>
            <person name="Daum C."/>
            <person name="Ezra D."/>
            <person name="Gonzalez J."/>
            <person name="Henrissat B."/>
            <person name="Kuo A."/>
            <person name="Liang C."/>
            <person name="Lipzen A."/>
            <person name="Lutzoni F."/>
            <person name="Magnuson J."/>
            <person name="Mondo S."/>
            <person name="Nolan M."/>
            <person name="Ohm R."/>
            <person name="Pangilinan J."/>
            <person name="Park H.-J."/>
            <person name="Ramirez L."/>
            <person name="Alfaro M."/>
            <person name="Sun H."/>
            <person name="Tritt A."/>
            <person name="Yoshinaga Y."/>
            <person name="Zwiers L.-H."/>
            <person name="Turgeon B."/>
            <person name="Goodwin S."/>
            <person name="Spatafora J."/>
            <person name="Crous P."/>
            <person name="Grigoriev I."/>
        </authorList>
    </citation>
    <scope>NUCLEOTIDE SEQUENCE</scope>
    <source>
        <strain evidence="1">CBS 130266</strain>
    </source>
</reference>
<organism evidence="1 2">
    <name type="scientific">Tothia fuscella</name>
    <dbReference type="NCBI Taxonomy" id="1048955"/>
    <lineage>
        <taxon>Eukaryota</taxon>
        <taxon>Fungi</taxon>
        <taxon>Dikarya</taxon>
        <taxon>Ascomycota</taxon>
        <taxon>Pezizomycotina</taxon>
        <taxon>Dothideomycetes</taxon>
        <taxon>Pleosporomycetidae</taxon>
        <taxon>Venturiales</taxon>
        <taxon>Cylindrosympodiaceae</taxon>
        <taxon>Tothia</taxon>
    </lineage>
</organism>